<name>A0A286D919_9GAMM</name>
<feature type="compositionally biased region" description="Basic and acidic residues" evidence="1">
    <location>
        <begin position="86"/>
        <end position="97"/>
    </location>
</feature>
<evidence type="ECO:0000313" key="3">
    <source>
        <dbReference type="Proteomes" id="UP000219374"/>
    </source>
</evidence>
<keyword evidence="3" id="KW-1185">Reference proteome</keyword>
<protein>
    <submittedName>
        <fullName evidence="2">Uncharacterized protein</fullName>
    </submittedName>
</protein>
<sequence>MRPCRLFRGIHAADGPALPWPPDSGPLVGARKDLSEVAICQLSKGDGRRAGGAESRPWVSQGGWRGTAARLGERPARCAGPVRAAKRNETAARRKDTTSSGGRSTPSLTGGGSYRSRAHRSRHPRKRKKNLKKSGTEVPPLALLPIATGLRNRNAPTRCTDAAGHRSPAANPPQECCSRWCGIPCRSGCCPAARSSRHRWRARSRRH</sequence>
<organism evidence="2 3">
    <name type="scientific">Pseudoxanthomonas wuyuanensis</name>
    <dbReference type="NCBI Taxonomy" id="1073196"/>
    <lineage>
        <taxon>Bacteria</taxon>
        <taxon>Pseudomonadati</taxon>
        <taxon>Pseudomonadota</taxon>
        <taxon>Gammaproteobacteria</taxon>
        <taxon>Lysobacterales</taxon>
        <taxon>Lysobacteraceae</taxon>
        <taxon>Pseudoxanthomonas</taxon>
    </lineage>
</organism>
<dbReference type="AlphaFoldDB" id="A0A286D919"/>
<gene>
    <name evidence="2" type="ORF">SAMN06296416_106114</name>
</gene>
<accession>A0A286D919</accession>
<dbReference type="EMBL" id="OCND01000006">
    <property type="protein sequence ID" value="SOD55149.1"/>
    <property type="molecule type" value="Genomic_DNA"/>
</dbReference>
<evidence type="ECO:0000256" key="1">
    <source>
        <dbReference type="SAM" id="MobiDB-lite"/>
    </source>
</evidence>
<reference evidence="2 3" key="1">
    <citation type="submission" date="2017-09" db="EMBL/GenBank/DDBJ databases">
        <authorList>
            <person name="Ehlers B."/>
            <person name="Leendertz F.H."/>
        </authorList>
    </citation>
    <scope>NUCLEOTIDE SEQUENCE [LARGE SCALE GENOMIC DNA]</scope>
    <source>
        <strain evidence="2 3">CGMCC 1.10978</strain>
    </source>
</reference>
<proteinExistence type="predicted"/>
<dbReference type="Proteomes" id="UP000219374">
    <property type="component" value="Unassembled WGS sequence"/>
</dbReference>
<feature type="compositionally biased region" description="Polar residues" evidence="1">
    <location>
        <begin position="98"/>
        <end position="108"/>
    </location>
</feature>
<evidence type="ECO:0000313" key="2">
    <source>
        <dbReference type="EMBL" id="SOD55149.1"/>
    </source>
</evidence>
<feature type="compositionally biased region" description="Basic residues" evidence="1">
    <location>
        <begin position="116"/>
        <end position="132"/>
    </location>
</feature>
<feature type="region of interest" description="Disordered" evidence="1">
    <location>
        <begin position="43"/>
        <end position="139"/>
    </location>
</feature>